<accession>A0A1T4MK89</accession>
<feature type="transmembrane region" description="Helical" evidence="3">
    <location>
        <begin position="180"/>
        <end position="200"/>
    </location>
</feature>
<keyword evidence="3" id="KW-1133">Transmembrane helix</keyword>
<feature type="transmembrane region" description="Helical" evidence="3">
    <location>
        <begin position="80"/>
        <end position="103"/>
    </location>
</feature>
<dbReference type="RefSeq" id="WP_078706856.1">
    <property type="nucleotide sequence ID" value="NZ_FUXL01000002.1"/>
</dbReference>
<dbReference type="GO" id="GO:0016780">
    <property type="term" value="F:phosphotransferase activity, for other substituted phosphate groups"/>
    <property type="evidence" value="ECO:0007669"/>
    <property type="project" value="InterPro"/>
</dbReference>
<keyword evidence="5" id="KW-1185">Reference proteome</keyword>
<comment type="similarity">
    <text evidence="2">Belongs to the CDP-alcohol phosphatidyltransferase class-I family.</text>
</comment>
<dbReference type="Proteomes" id="UP000190135">
    <property type="component" value="Unassembled WGS sequence"/>
</dbReference>
<dbReference type="AlphaFoldDB" id="A0A1T4MK89"/>
<reference evidence="4 5" key="1">
    <citation type="submission" date="2017-02" db="EMBL/GenBank/DDBJ databases">
        <authorList>
            <person name="Peterson S.W."/>
        </authorList>
    </citation>
    <scope>NUCLEOTIDE SEQUENCE [LARGE SCALE GENOMIC DNA]</scope>
    <source>
        <strain evidence="4 5">USBA 369</strain>
    </source>
</reference>
<gene>
    <name evidence="4" type="ORF">SAMN05428963_102155</name>
</gene>
<dbReference type="InterPro" id="IPR000462">
    <property type="entry name" value="CDP-OH_P_trans"/>
</dbReference>
<dbReference type="EMBL" id="FUXL01000002">
    <property type="protein sequence ID" value="SJZ67281.1"/>
    <property type="molecule type" value="Genomic_DNA"/>
</dbReference>
<dbReference type="STRING" id="1365950.SAMN05428963_102155"/>
<organism evidence="4 5">
    <name type="scientific">Consotaella salsifontis</name>
    <dbReference type="NCBI Taxonomy" id="1365950"/>
    <lineage>
        <taxon>Bacteria</taxon>
        <taxon>Pseudomonadati</taxon>
        <taxon>Pseudomonadota</taxon>
        <taxon>Alphaproteobacteria</taxon>
        <taxon>Hyphomicrobiales</taxon>
        <taxon>Aurantimonadaceae</taxon>
        <taxon>Consotaella</taxon>
    </lineage>
</organism>
<keyword evidence="3" id="KW-0472">Membrane</keyword>
<feature type="transmembrane region" description="Helical" evidence="3">
    <location>
        <begin position="109"/>
        <end position="133"/>
    </location>
</feature>
<dbReference type="Pfam" id="PF01066">
    <property type="entry name" value="CDP-OH_P_transf"/>
    <property type="match status" value="1"/>
</dbReference>
<evidence type="ECO:0000256" key="3">
    <source>
        <dbReference type="SAM" id="Phobius"/>
    </source>
</evidence>
<dbReference type="GO" id="GO:0008654">
    <property type="term" value="P:phospholipid biosynthetic process"/>
    <property type="evidence" value="ECO:0007669"/>
    <property type="project" value="InterPro"/>
</dbReference>
<dbReference type="InterPro" id="IPR048254">
    <property type="entry name" value="CDP_ALCOHOL_P_TRANSF_CS"/>
</dbReference>
<keyword evidence="3" id="KW-0812">Transmembrane</keyword>
<evidence type="ECO:0000313" key="5">
    <source>
        <dbReference type="Proteomes" id="UP000190135"/>
    </source>
</evidence>
<dbReference type="OrthoDB" id="9790577at2"/>
<name>A0A1T4MK89_9HYPH</name>
<dbReference type="PROSITE" id="PS00379">
    <property type="entry name" value="CDP_ALCOHOL_P_TRANSF"/>
    <property type="match status" value="1"/>
</dbReference>
<dbReference type="Gene3D" id="1.20.120.1760">
    <property type="match status" value="1"/>
</dbReference>
<dbReference type="InterPro" id="IPR043130">
    <property type="entry name" value="CDP-OH_PTrfase_TM_dom"/>
</dbReference>
<feature type="transmembrane region" description="Helical" evidence="3">
    <location>
        <begin position="33"/>
        <end position="59"/>
    </location>
</feature>
<evidence type="ECO:0000256" key="2">
    <source>
        <dbReference type="RuleBase" id="RU003750"/>
    </source>
</evidence>
<keyword evidence="1 2" id="KW-0808">Transferase</keyword>
<sequence length="201" mass="20738">MLDGVLKPKIEPMLDRAASTLVLRGVSANAVTLAAFALGVLAAAAIASGLFVLGLLLLLASRLCDGLDGALARRTTPTDFGGFLDIVLDFAVYGAIPLAFAALDPARNGLPAAALICSFYANGASFLALAVMAEKRQLKTNQRGIKSLYFSTGIAEATETIAMFALACLFPAAFAALAYGFAALCVFTFAARIALAAKLLN</sequence>
<protein>
    <submittedName>
        <fullName evidence="4">Phosphatidylglycerophosphate synthase</fullName>
    </submittedName>
</protein>
<feature type="transmembrane region" description="Helical" evidence="3">
    <location>
        <begin position="154"/>
        <end position="174"/>
    </location>
</feature>
<evidence type="ECO:0000313" key="4">
    <source>
        <dbReference type="EMBL" id="SJZ67281.1"/>
    </source>
</evidence>
<dbReference type="GO" id="GO:0016020">
    <property type="term" value="C:membrane"/>
    <property type="evidence" value="ECO:0007669"/>
    <property type="project" value="InterPro"/>
</dbReference>
<evidence type="ECO:0000256" key="1">
    <source>
        <dbReference type="ARBA" id="ARBA00022679"/>
    </source>
</evidence>
<proteinExistence type="inferred from homology"/>